<evidence type="ECO:0000313" key="3">
    <source>
        <dbReference type="EMBL" id="NEZ57439.1"/>
    </source>
</evidence>
<keyword evidence="4" id="KW-1185">Reference proteome</keyword>
<evidence type="ECO:0000259" key="2">
    <source>
        <dbReference type="Pfam" id="PF00139"/>
    </source>
</evidence>
<feature type="compositionally biased region" description="Acidic residues" evidence="1">
    <location>
        <begin position="206"/>
        <end position="216"/>
    </location>
</feature>
<dbReference type="CDD" id="cd01951">
    <property type="entry name" value="lectin_L-type"/>
    <property type="match status" value="1"/>
</dbReference>
<evidence type="ECO:0000256" key="1">
    <source>
        <dbReference type="SAM" id="MobiDB-lite"/>
    </source>
</evidence>
<comment type="caution">
    <text evidence="3">The sequence shown here is derived from an EMBL/GenBank/DDBJ whole genome shotgun (WGS) entry which is preliminary data.</text>
</comment>
<proteinExistence type="predicted"/>
<reference evidence="3 4" key="1">
    <citation type="journal article" date="2020" name="Microb. Ecol.">
        <title>Ecogenomics of the Marine Benthic Filamentous Cyanobacterium Adonisia.</title>
        <authorList>
            <person name="Walter J.M."/>
            <person name="Coutinho F.H."/>
            <person name="Leomil L."/>
            <person name="Hargreaves P.I."/>
            <person name="Campeao M.E."/>
            <person name="Vieira V.V."/>
            <person name="Silva B.S."/>
            <person name="Fistarol G.O."/>
            <person name="Salomon P.S."/>
            <person name="Sawabe T."/>
            <person name="Mino S."/>
            <person name="Hosokawa M."/>
            <person name="Miyashita H."/>
            <person name="Maruyama F."/>
            <person name="van Verk M.C."/>
            <person name="Dutilh B.E."/>
            <person name="Thompson C.C."/>
            <person name="Thompson F.L."/>
        </authorList>
    </citation>
    <scope>NUCLEOTIDE SEQUENCE [LARGE SCALE GENOMIC DNA]</scope>
    <source>
        <strain evidence="3 4">CCMR0081</strain>
    </source>
</reference>
<dbReference type="AlphaFoldDB" id="A0A6M0RMN7"/>
<gene>
    <name evidence="3" type="ORF">DXZ20_17510</name>
</gene>
<dbReference type="Proteomes" id="UP000481033">
    <property type="component" value="Unassembled WGS sequence"/>
</dbReference>
<protein>
    <recommendedName>
        <fullName evidence="2">Legume lectin domain-containing protein</fullName>
    </recommendedName>
</protein>
<dbReference type="GO" id="GO:0030246">
    <property type="term" value="F:carbohydrate binding"/>
    <property type="evidence" value="ECO:0007669"/>
    <property type="project" value="InterPro"/>
</dbReference>
<sequence length="831" mass="89506">MGLSMNSTVDSLLSESLLITNGDAVLNKGRLRLTDVSDPYTNPNDQKGTAFLQVDVGQAESWEAFFTFQVSDSGGITDKFQDVGVLNGADGLVFMLQSNGAHALGASGEGLGYLGIDNSFAVEFDTWANPNRLDPNSNHLGININGSVRSIKTQSLPGAVFENISETPVNAWVQYDGGERELSVYVSADEGDDYPSRPEDPSLTIDFDDPDGDGDESDRIDLDSSFGQGSNWIGFGAATGGAYATHEILDFEFNKSSLSVTKDFVIEGSDNQLLPFNTIALGQNRLLRFEVENSSDHAVTFDLADNIVGSGLAFNSGTLETSDPDITSVHINKFDSDELELTATLAGNSTGTFFVEVQALLPDEPIVEVPIAALTGIASEIESYGGRVLDGSFLLYESLITDRIDTDNDHQVDQIVLEAEQYTNTVSVTESETGITVTDEETAQLAFGAVDVANVGDFFIVDGGIGTGSTIWGPWGGNGVNTSEAGTLPGVQMFLQFTEDPDFNLLEDQGAVAFFQQFSDGIAQLEDGSLRVVGDETVPDIAETIDLVFGELANITAVSADGKLDGLSGPVLVDTSISSVLTWKENDEDGISTLIFNNWENGDKVTIKEPRHHKGRHKGYKDYSSKKSRTTFSPFADLIASSNNAEETLKVKVDLSKSKKHSAKDFFDASANKFSSNIDVTVKTGNGKDKVTDFGLSVGETLNTGRGNDTLILFSGVNTYTGAGRDKVYVPVDFLLNPPDSVTSTGDELASTVKDFSKRQDKILLQTTEFTIDDFVYSHNAGDLEIRLGSDTSDPGKLILTLDHTRVRNRHNFERIVSVTPDLPFHTALDV</sequence>
<dbReference type="InterPro" id="IPR050258">
    <property type="entry name" value="Leguminous_Lectin"/>
</dbReference>
<dbReference type="InterPro" id="IPR001220">
    <property type="entry name" value="Legume_lectin_dom"/>
</dbReference>
<feature type="region of interest" description="Disordered" evidence="1">
    <location>
        <begin position="189"/>
        <end position="216"/>
    </location>
</feature>
<dbReference type="PANTHER" id="PTHR32401:SF48">
    <property type="entry name" value="LEGUME LECTIN DOMAIN-CONTAINING PROTEIN"/>
    <property type="match status" value="1"/>
</dbReference>
<dbReference type="Gene3D" id="2.60.120.200">
    <property type="match status" value="1"/>
</dbReference>
<organism evidence="3 4">
    <name type="scientific">Adonisia turfae CCMR0081</name>
    <dbReference type="NCBI Taxonomy" id="2292702"/>
    <lineage>
        <taxon>Bacteria</taxon>
        <taxon>Bacillati</taxon>
        <taxon>Cyanobacteriota</taxon>
        <taxon>Adonisia</taxon>
        <taxon>Adonisia turfae</taxon>
    </lineage>
</organism>
<dbReference type="Pfam" id="PF00139">
    <property type="entry name" value="Lectin_legB"/>
    <property type="match status" value="1"/>
</dbReference>
<name>A0A6M0RMN7_9CYAN</name>
<dbReference type="PANTHER" id="PTHR32401">
    <property type="entry name" value="CONCANAVALIN A-LIKE LECTIN FAMILY PROTEIN"/>
    <property type="match status" value="1"/>
</dbReference>
<feature type="domain" description="Legume lectin" evidence="2">
    <location>
        <begin position="16"/>
        <end position="258"/>
    </location>
</feature>
<dbReference type="InterPro" id="IPR056573">
    <property type="entry name" value="Lectin_L-type_dom"/>
</dbReference>
<dbReference type="SUPFAM" id="SSF49899">
    <property type="entry name" value="Concanavalin A-like lectins/glucanases"/>
    <property type="match status" value="1"/>
</dbReference>
<evidence type="ECO:0000313" key="4">
    <source>
        <dbReference type="Proteomes" id="UP000481033"/>
    </source>
</evidence>
<dbReference type="EMBL" id="QXHD01000004">
    <property type="protein sequence ID" value="NEZ57439.1"/>
    <property type="molecule type" value="Genomic_DNA"/>
</dbReference>
<dbReference type="InterPro" id="IPR013320">
    <property type="entry name" value="ConA-like_dom_sf"/>
</dbReference>
<accession>A0A6M0RMN7</accession>